<dbReference type="GO" id="GO:0005847">
    <property type="term" value="C:mRNA cleavage and polyadenylation specificity factor complex"/>
    <property type="evidence" value="ECO:0007669"/>
    <property type="project" value="TreeGrafter"/>
</dbReference>
<dbReference type="InParanoid" id="A0A6P8J4X9"/>
<feature type="repeat" description="WD" evidence="5">
    <location>
        <begin position="368"/>
        <end position="399"/>
    </location>
</feature>
<evidence type="ECO:0000256" key="2">
    <source>
        <dbReference type="ARBA" id="ARBA00022574"/>
    </source>
</evidence>
<feature type="repeat" description="WD" evidence="5">
    <location>
        <begin position="324"/>
        <end position="357"/>
    </location>
</feature>
<evidence type="ECO:0000256" key="6">
    <source>
        <dbReference type="SAM" id="MobiDB-lite"/>
    </source>
</evidence>
<dbReference type="GO" id="GO:0031124">
    <property type="term" value="P:mRNA 3'-end processing"/>
    <property type="evidence" value="ECO:0007669"/>
    <property type="project" value="InterPro"/>
</dbReference>
<feature type="compositionally biased region" description="Polar residues" evidence="6">
    <location>
        <begin position="470"/>
        <end position="480"/>
    </location>
</feature>
<dbReference type="SUPFAM" id="SSF50978">
    <property type="entry name" value="WD40 repeat-like"/>
    <property type="match status" value="1"/>
</dbReference>
<sequence>MLQSQAPNPVKPVTKPVMSNPVEANSTDDQRMFMNRQPLVFDGKRMRKPVARKTIDYNSSVVRYLENRKWFKNLSSRHTIQPDESYATEVLPPSCMQDNPINAVTTKFVRTSTNKLRCPIFCVVWTPEGRRLVTGASSGEFTLWNGLTFNFETILTAHDLPVRSMVWSHNDSWLLSGDHGGVVKYWQSNMNNVQMYEAHKEPIRGLSFSPTDNKYASCADDGLVKIWDFYRCTEEKVLRGHGADVKCLDWHPTTSILVSGSKDSQQPIKIWDTRTGNSLATLHLHKSTVMSIKWNQNGNWLLTASRDHLLKLLDIRMMKEVQTFRGHKREATAIAWHPIHEGLFASGGSDGSIMFWNAGVEKDVGNMELAHDGMVWSLAWHPLGHILCSGSNDHSSKFWTRNKLGDRMRDKYNLNMQDTEDDTGDDIGAPGFSANHTMAIPGMESAAEDPDSFEYEDLDYSTLPGFRGPQRSNEPDVNSSRPERPVIPGYGSPPSKPTQPLPPFANQVEEPGMKFAPPNDAGPRPPFRPRDGDFAGRQRNEYAGDKERHWKPPPQQLNMKFHPGPPTEQRPQEQGPPADPREPHGPDAWGPPRDHREIENRGRGNEPRFGPGPNFTRGPHGPGPKDSFKMGPQNNSEQSILGSPPRVPEGLRPEPEKWPLVAPPLGGRMSSILGSLPPFTGPPNARPGILGAHPGLDKEREPEQRRLVVGDRDEHREPANFEIPGVQPSHPHDLSSRGFRRGIGKGILGPRPGSDQQRPHPQDLNDERNGENRGRGRAPFQRGGRGGPREAQGPDDNRRPWPPNSGPIDPRFRRPEEHDQTDRHPFDRQQPWDEPPENEPVHPHDFRGPPHMEPNHGARDFGPPPRDPRAGPHYGRGPPQDIDTRDPRGPPDPPERRSSDDSQRPPEIKPRPLMSLMSINPIIPPPGRKIEHDDPDRSPSQRKRSGEGELERERERDREWDNLGPPQKMRFPPGPPEDRRDSRGERPFPEEPVGWRGRGGMR</sequence>
<feature type="compositionally biased region" description="Basic and acidic residues" evidence="6">
    <location>
        <begin position="528"/>
        <end position="550"/>
    </location>
</feature>
<feature type="compositionally biased region" description="Pro residues" evidence="6">
    <location>
        <begin position="494"/>
        <end position="503"/>
    </location>
</feature>
<feature type="compositionally biased region" description="Basic and acidic residues" evidence="6">
    <location>
        <begin position="695"/>
        <end position="719"/>
    </location>
</feature>
<dbReference type="PANTHER" id="PTHR22836:SF0">
    <property type="entry name" value="PRE-MRNA 3' END PROCESSING PROTEIN WDR33"/>
    <property type="match status" value="1"/>
</dbReference>
<dbReference type="PROSITE" id="PS50082">
    <property type="entry name" value="WD_REPEATS_2"/>
    <property type="match status" value="6"/>
</dbReference>
<dbReference type="PROSITE" id="PS50294">
    <property type="entry name" value="WD_REPEATS_REGION"/>
    <property type="match status" value="4"/>
</dbReference>
<keyword evidence="7" id="KW-1185">Reference proteome</keyword>
<organism evidence="7 8">
    <name type="scientific">Actinia tenebrosa</name>
    <name type="common">Australian red waratah sea anemone</name>
    <dbReference type="NCBI Taxonomy" id="6105"/>
    <lineage>
        <taxon>Eukaryota</taxon>
        <taxon>Metazoa</taxon>
        <taxon>Cnidaria</taxon>
        <taxon>Anthozoa</taxon>
        <taxon>Hexacorallia</taxon>
        <taxon>Actiniaria</taxon>
        <taxon>Actiniidae</taxon>
        <taxon>Actinia</taxon>
    </lineage>
</organism>
<name>A0A6P8J4X9_ACTTE</name>
<keyword evidence="4" id="KW-0539">Nucleus</keyword>
<dbReference type="InterPro" id="IPR001680">
    <property type="entry name" value="WD40_rpt"/>
</dbReference>
<feature type="region of interest" description="Disordered" evidence="6">
    <location>
        <begin position="456"/>
        <end position="1002"/>
    </location>
</feature>
<gene>
    <name evidence="8" type="primary">LOC116308436</name>
</gene>
<feature type="compositionally biased region" description="Basic and acidic residues" evidence="6">
    <location>
        <begin position="757"/>
        <end position="774"/>
    </location>
</feature>
<dbReference type="FunFam" id="2.130.10.10:FF:000963">
    <property type="entry name" value="AGAP001362-PA-like protein"/>
    <property type="match status" value="1"/>
</dbReference>
<dbReference type="Proteomes" id="UP000515163">
    <property type="component" value="Unplaced"/>
</dbReference>
<feature type="compositionally biased region" description="Basic and acidic residues" evidence="6">
    <location>
        <begin position="592"/>
        <end position="606"/>
    </location>
</feature>
<evidence type="ECO:0000256" key="3">
    <source>
        <dbReference type="ARBA" id="ARBA00022737"/>
    </source>
</evidence>
<feature type="compositionally biased region" description="Basic and acidic residues" evidence="6">
    <location>
        <begin position="839"/>
        <end position="859"/>
    </location>
</feature>
<dbReference type="InterPro" id="IPR015943">
    <property type="entry name" value="WD40/YVTN_repeat-like_dom_sf"/>
</dbReference>
<reference evidence="8" key="1">
    <citation type="submission" date="2025-08" db="UniProtKB">
        <authorList>
            <consortium name="RefSeq"/>
        </authorList>
    </citation>
    <scope>IDENTIFICATION</scope>
    <source>
        <tissue evidence="8">Tentacle</tissue>
    </source>
</reference>
<feature type="compositionally biased region" description="Polar residues" evidence="6">
    <location>
        <begin position="632"/>
        <end position="641"/>
    </location>
</feature>
<dbReference type="OrthoDB" id="5970714at2759"/>
<comment type="subcellular location">
    <subcellularLocation>
        <location evidence="1">Nucleus</location>
    </subcellularLocation>
</comment>
<dbReference type="CDD" id="cd00200">
    <property type="entry name" value="WD40"/>
    <property type="match status" value="1"/>
</dbReference>
<evidence type="ECO:0000313" key="7">
    <source>
        <dbReference type="Proteomes" id="UP000515163"/>
    </source>
</evidence>
<feature type="region of interest" description="Disordered" evidence="6">
    <location>
        <begin position="1"/>
        <end position="25"/>
    </location>
</feature>
<keyword evidence="2 5" id="KW-0853">WD repeat</keyword>
<keyword evidence="3" id="KW-0677">Repeat</keyword>
<evidence type="ECO:0000256" key="5">
    <source>
        <dbReference type="PROSITE-ProRule" id="PRU00221"/>
    </source>
</evidence>
<feature type="repeat" description="WD" evidence="5">
    <location>
        <begin position="238"/>
        <end position="281"/>
    </location>
</feature>
<feature type="compositionally biased region" description="Basic and acidic residues" evidence="6">
    <location>
        <begin position="928"/>
        <end position="961"/>
    </location>
</feature>
<dbReference type="FunFam" id="2.130.10.10:FF:000237">
    <property type="entry name" value="Flowering time control protein FY"/>
    <property type="match status" value="1"/>
</dbReference>
<feature type="compositionally biased region" description="Basic and acidic residues" evidence="6">
    <location>
        <begin position="976"/>
        <end position="989"/>
    </location>
</feature>
<proteinExistence type="predicted"/>
<dbReference type="FunCoup" id="A0A6P8J4X9">
    <property type="interactions" value="2873"/>
</dbReference>
<dbReference type="InterPro" id="IPR036322">
    <property type="entry name" value="WD40_repeat_dom_sf"/>
</dbReference>
<dbReference type="Pfam" id="PF00400">
    <property type="entry name" value="WD40"/>
    <property type="match status" value="6"/>
</dbReference>
<protein>
    <submittedName>
        <fullName evidence="8">Flowering time control protein FY-like</fullName>
    </submittedName>
</protein>
<evidence type="ECO:0000256" key="4">
    <source>
        <dbReference type="ARBA" id="ARBA00023242"/>
    </source>
</evidence>
<feature type="repeat" description="WD" evidence="5">
    <location>
        <begin position="155"/>
        <end position="187"/>
    </location>
</feature>
<feature type="compositionally biased region" description="Basic and acidic residues" evidence="6">
    <location>
        <begin position="882"/>
        <end position="910"/>
    </location>
</feature>
<dbReference type="Gene3D" id="2.130.10.10">
    <property type="entry name" value="YVTN repeat-like/Quinoprotein amine dehydrogenase"/>
    <property type="match status" value="2"/>
</dbReference>
<dbReference type="KEGG" id="aten:116308436"/>
<dbReference type="AlphaFoldDB" id="A0A6P8J4X9"/>
<feature type="repeat" description="WD" evidence="5">
    <location>
        <begin position="196"/>
        <end position="228"/>
    </location>
</feature>
<feature type="compositionally biased region" description="Basic and acidic residues" evidence="6">
    <location>
        <begin position="810"/>
        <end position="831"/>
    </location>
</feature>
<accession>A0A6P8J4X9</accession>
<dbReference type="RefSeq" id="XP_031574712.1">
    <property type="nucleotide sequence ID" value="XM_031718852.1"/>
</dbReference>
<evidence type="ECO:0000313" key="8">
    <source>
        <dbReference type="RefSeq" id="XP_031574712.1"/>
    </source>
</evidence>
<dbReference type="GeneID" id="116308436"/>
<dbReference type="SMART" id="SM00320">
    <property type="entry name" value="WD40"/>
    <property type="match status" value="7"/>
</dbReference>
<feature type="region of interest" description="Disordered" evidence="6">
    <location>
        <begin position="417"/>
        <end position="437"/>
    </location>
</feature>
<feature type="repeat" description="WD" evidence="5">
    <location>
        <begin position="282"/>
        <end position="323"/>
    </location>
</feature>
<evidence type="ECO:0000256" key="1">
    <source>
        <dbReference type="ARBA" id="ARBA00004123"/>
    </source>
</evidence>
<dbReference type="InterPro" id="IPR045245">
    <property type="entry name" value="Pfs2-like"/>
</dbReference>
<dbReference type="PANTHER" id="PTHR22836">
    <property type="entry name" value="WD40 REPEAT PROTEIN"/>
    <property type="match status" value="1"/>
</dbReference>